<dbReference type="InterPro" id="IPR029066">
    <property type="entry name" value="PLP-binding_barrel"/>
</dbReference>
<feature type="modified residue" description="N6-(pyridoxal phosphate)lysine" evidence="3">
    <location>
        <position position="55"/>
    </location>
</feature>
<dbReference type="Proteomes" id="UP000253034">
    <property type="component" value="Unassembled WGS sequence"/>
</dbReference>
<evidence type="ECO:0000256" key="1">
    <source>
        <dbReference type="ARBA" id="ARBA00001933"/>
    </source>
</evidence>
<proteinExistence type="inferred from homology"/>
<accession>A0A369B432</accession>
<dbReference type="PANTHER" id="PTHR43727">
    <property type="entry name" value="DIAMINOPIMELATE DECARBOXYLASE"/>
    <property type="match status" value="1"/>
</dbReference>
<dbReference type="GO" id="GO:0008836">
    <property type="term" value="F:diaminopimelate decarboxylase activity"/>
    <property type="evidence" value="ECO:0007669"/>
    <property type="project" value="TreeGrafter"/>
</dbReference>
<evidence type="ECO:0000259" key="5">
    <source>
        <dbReference type="Pfam" id="PF00278"/>
    </source>
</evidence>
<evidence type="ECO:0000256" key="3">
    <source>
        <dbReference type="PIRSR" id="PIRSR600183-50"/>
    </source>
</evidence>
<dbReference type="Pfam" id="PF00278">
    <property type="entry name" value="Orn_DAP_Arg_deC"/>
    <property type="match status" value="1"/>
</dbReference>
<dbReference type="InterPro" id="IPR009006">
    <property type="entry name" value="Ala_racemase/Decarboxylase_C"/>
</dbReference>
<reference evidence="7 8" key="1">
    <citation type="submission" date="2018-07" db="EMBL/GenBank/DDBJ databases">
        <title>Genomic Encyclopedia of Type Strains, Phase IV (KMG-IV): sequencing the most valuable type-strain genomes for metagenomic binning, comparative biology and taxonomic classification.</title>
        <authorList>
            <person name="Goeker M."/>
        </authorList>
    </citation>
    <scope>NUCLEOTIDE SEQUENCE [LARGE SCALE GENOMIC DNA]</scope>
    <source>
        <strain evidence="7 8">DSM 27016</strain>
    </source>
</reference>
<dbReference type="EMBL" id="QPJT01000011">
    <property type="protein sequence ID" value="RCX16320.1"/>
    <property type="molecule type" value="Genomic_DNA"/>
</dbReference>
<keyword evidence="2 3" id="KW-0663">Pyridoxal phosphate</keyword>
<dbReference type="PRINTS" id="PR01179">
    <property type="entry name" value="ODADCRBXLASE"/>
</dbReference>
<evidence type="ECO:0000259" key="6">
    <source>
        <dbReference type="Pfam" id="PF02784"/>
    </source>
</evidence>
<sequence length="400" mass="45463">MLKESIKEQILIKVKGEAFKKHPFFYLYDLSNITSKLELLNTYAADNISLYYAMKANSNFEILELIKKHPNVKGVEIASSGELDIALSHFKPLQVIYTGPGKRPYELELSLNNKIRFLSAESLTEVYRISELIEIHNLGKADILIRINPNYDIKNSLKKMGGISSKMGIDEDRIIDVLEEVLKFKNINVAGVHVFAASGIIEHKDLLEYVEYIFRLVSKIESICNREFKIIDFGGGFGIDYSCANKKFNVEAFFNHLKMLVDNFQYNNKELVLELGRFITAEAGYYISQIIDIKESKGKKHIIIGGGINHIRLIRKHPINIIPMGNRLIYDKQPAVKDEFVEIEGPLCFGEDKIDEDIFIKEANIGDLVVISHVGAYGYNVASLEFLCHPKPNEYVCCNA</sequence>
<keyword evidence="8" id="KW-1185">Reference proteome</keyword>
<dbReference type="Gene3D" id="3.20.20.10">
    <property type="entry name" value="Alanine racemase"/>
    <property type="match status" value="1"/>
</dbReference>
<dbReference type="InterPro" id="IPR022643">
    <property type="entry name" value="De-COase2_C"/>
</dbReference>
<dbReference type="SUPFAM" id="SSF51419">
    <property type="entry name" value="PLP-binding barrel"/>
    <property type="match status" value="1"/>
</dbReference>
<dbReference type="Pfam" id="PF02784">
    <property type="entry name" value="Orn_Arg_deC_N"/>
    <property type="match status" value="1"/>
</dbReference>
<dbReference type="PANTHER" id="PTHR43727:SF2">
    <property type="entry name" value="GROUP IV DECARBOXYLASE"/>
    <property type="match status" value="1"/>
</dbReference>
<evidence type="ECO:0000313" key="8">
    <source>
        <dbReference type="Proteomes" id="UP000253034"/>
    </source>
</evidence>
<dbReference type="SUPFAM" id="SSF50621">
    <property type="entry name" value="Alanine racemase C-terminal domain-like"/>
    <property type="match status" value="1"/>
</dbReference>
<dbReference type="RefSeq" id="WP_114297873.1">
    <property type="nucleotide sequence ID" value="NZ_QPJT01000011.1"/>
</dbReference>
<feature type="domain" description="Orn/DAP/Arg decarboxylase 2 C-terminal" evidence="5">
    <location>
        <begin position="25"/>
        <end position="375"/>
    </location>
</feature>
<evidence type="ECO:0000256" key="4">
    <source>
        <dbReference type="RuleBase" id="RU003737"/>
    </source>
</evidence>
<protein>
    <submittedName>
        <fullName evidence="7">Diaminopimelate decarboxylase</fullName>
    </submittedName>
</protein>
<organism evidence="7 8">
    <name type="scientific">Anaerobacterium chartisolvens</name>
    <dbReference type="NCBI Taxonomy" id="1297424"/>
    <lineage>
        <taxon>Bacteria</taxon>
        <taxon>Bacillati</taxon>
        <taxon>Bacillota</taxon>
        <taxon>Clostridia</taxon>
        <taxon>Eubacteriales</taxon>
        <taxon>Oscillospiraceae</taxon>
        <taxon>Anaerobacterium</taxon>
    </lineage>
</organism>
<feature type="domain" description="Orn/DAP/Arg decarboxylase 2 N-terminal" evidence="6">
    <location>
        <begin position="32"/>
        <end position="281"/>
    </location>
</feature>
<comment type="similarity">
    <text evidence="4">Belongs to the Orn/Lys/Arg decarboxylase class-II family.</text>
</comment>
<name>A0A369B432_9FIRM</name>
<comment type="cofactor">
    <cofactor evidence="1 3">
        <name>pyridoxal 5'-phosphate</name>
        <dbReference type="ChEBI" id="CHEBI:597326"/>
    </cofactor>
</comment>
<comment type="caution">
    <text evidence="7">The sequence shown here is derived from an EMBL/GenBank/DDBJ whole genome shotgun (WGS) entry which is preliminary data.</text>
</comment>
<evidence type="ECO:0000256" key="2">
    <source>
        <dbReference type="ARBA" id="ARBA00022898"/>
    </source>
</evidence>
<dbReference type="GO" id="GO:0009089">
    <property type="term" value="P:lysine biosynthetic process via diaminopimelate"/>
    <property type="evidence" value="ECO:0007669"/>
    <property type="project" value="TreeGrafter"/>
</dbReference>
<dbReference type="InterPro" id="IPR022644">
    <property type="entry name" value="De-COase2_N"/>
</dbReference>
<dbReference type="OrthoDB" id="9802241at2"/>
<evidence type="ECO:0000313" key="7">
    <source>
        <dbReference type="EMBL" id="RCX16320.1"/>
    </source>
</evidence>
<dbReference type="Gene3D" id="2.40.37.10">
    <property type="entry name" value="Lyase, Ornithine Decarboxylase, Chain A, domain 1"/>
    <property type="match status" value="1"/>
</dbReference>
<gene>
    <name evidence="7" type="ORF">DFR58_11165</name>
</gene>
<dbReference type="InterPro" id="IPR000183">
    <property type="entry name" value="Orn/DAP/Arg_de-COase"/>
</dbReference>
<dbReference type="AlphaFoldDB" id="A0A369B432"/>
<feature type="active site" description="Proton donor" evidence="3">
    <location>
        <position position="348"/>
    </location>
</feature>